<evidence type="ECO:0000313" key="1">
    <source>
        <dbReference type="EMBL" id="MDC0683896.1"/>
    </source>
</evidence>
<dbReference type="InterPro" id="IPR009959">
    <property type="entry name" value="Cyclase_SnoaL-like"/>
</dbReference>
<keyword evidence="2" id="KW-1185">Reference proteome</keyword>
<dbReference type="Pfam" id="PF07366">
    <property type="entry name" value="SnoaL"/>
    <property type="match status" value="1"/>
</dbReference>
<dbReference type="PANTHER" id="PTHR38436:SF1">
    <property type="entry name" value="ESTER CYCLASE"/>
    <property type="match status" value="1"/>
</dbReference>
<sequence>MSSIEANKAIARRFLDLVSEHKIEELCEMISPSWRMHGGPPALPEGPEGIRALFGTFGAVEQTWSIEDVIAEGDKVVVRAKNTCAQASFLGIPSHGRQQTFTAMFIHHIVEGKIVETWRNADDLGRLLQLGARFEPGVPKAPT</sequence>
<dbReference type="InterPro" id="IPR032710">
    <property type="entry name" value="NTF2-like_dom_sf"/>
</dbReference>
<name>A0ABT5CBU1_9BACT</name>
<comment type="caution">
    <text evidence="1">The sequence shown here is derived from an EMBL/GenBank/DDBJ whole genome shotgun (WGS) entry which is preliminary data.</text>
</comment>
<gene>
    <name evidence="1" type="ORF">POL72_39595</name>
</gene>
<dbReference type="PANTHER" id="PTHR38436">
    <property type="entry name" value="POLYKETIDE CYCLASE SNOAL-LIKE DOMAIN"/>
    <property type="match status" value="1"/>
</dbReference>
<evidence type="ECO:0000313" key="2">
    <source>
        <dbReference type="Proteomes" id="UP001217485"/>
    </source>
</evidence>
<accession>A0ABT5CBU1</accession>
<dbReference type="Proteomes" id="UP001217485">
    <property type="component" value="Unassembled WGS sequence"/>
</dbReference>
<proteinExistence type="predicted"/>
<protein>
    <submittedName>
        <fullName evidence="1">Ester cyclase</fullName>
    </submittedName>
</protein>
<dbReference type="RefSeq" id="WP_272102046.1">
    <property type="nucleotide sequence ID" value="NZ_JAQNDK010000005.1"/>
</dbReference>
<dbReference type="Gene3D" id="3.10.450.50">
    <property type="match status" value="1"/>
</dbReference>
<reference evidence="1 2" key="1">
    <citation type="submission" date="2023-01" db="EMBL/GenBank/DDBJ databases">
        <title>Minimal conservation of predation-associated metabolite biosynthetic gene clusters underscores biosynthetic potential of Myxococcota including descriptions for ten novel species: Archangium lansinium sp. nov., Myxococcus landrumus sp. nov., Nannocystis bai.</title>
        <authorList>
            <person name="Ahearne A."/>
            <person name="Stevens C."/>
            <person name="Dowd S."/>
        </authorList>
    </citation>
    <scope>NUCLEOTIDE SEQUENCE [LARGE SCALE GENOMIC DNA]</scope>
    <source>
        <strain evidence="1 2">WIWO2</strain>
    </source>
</reference>
<dbReference type="EMBL" id="JAQNDK010000005">
    <property type="protein sequence ID" value="MDC0683896.1"/>
    <property type="molecule type" value="Genomic_DNA"/>
</dbReference>
<organism evidence="1 2">
    <name type="scientific">Sorangium atrum</name>
    <dbReference type="NCBI Taxonomy" id="2995308"/>
    <lineage>
        <taxon>Bacteria</taxon>
        <taxon>Pseudomonadati</taxon>
        <taxon>Myxococcota</taxon>
        <taxon>Polyangia</taxon>
        <taxon>Polyangiales</taxon>
        <taxon>Polyangiaceae</taxon>
        <taxon>Sorangium</taxon>
    </lineage>
</organism>
<dbReference type="SUPFAM" id="SSF54427">
    <property type="entry name" value="NTF2-like"/>
    <property type="match status" value="1"/>
</dbReference>